<organism evidence="1 2">
    <name type="scientific">Coniosporium uncinatum</name>
    <dbReference type="NCBI Taxonomy" id="93489"/>
    <lineage>
        <taxon>Eukaryota</taxon>
        <taxon>Fungi</taxon>
        <taxon>Dikarya</taxon>
        <taxon>Ascomycota</taxon>
        <taxon>Pezizomycotina</taxon>
        <taxon>Dothideomycetes</taxon>
        <taxon>Dothideomycetes incertae sedis</taxon>
        <taxon>Coniosporium</taxon>
    </lineage>
</organism>
<comment type="caution">
    <text evidence="1">The sequence shown here is derived from an EMBL/GenBank/DDBJ whole genome shotgun (WGS) entry which is preliminary data.</text>
</comment>
<evidence type="ECO:0000313" key="1">
    <source>
        <dbReference type="EMBL" id="KAK3077349.1"/>
    </source>
</evidence>
<name>A0ACC3DKW2_9PEZI</name>
<feature type="non-terminal residue" evidence="1">
    <location>
        <position position="528"/>
    </location>
</feature>
<evidence type="ECO:0000313" key="2">
    <source>
        <dbReference type="Proteomes" id="UP001186974"/>
    </source>
</evidence>
<dbReference type="Proteomes" id="UP001186974">
    <property type="component" value="Unassembled WGS sequence"/>
</dbReference>
<protein>
    <submittedName>
        <fullName evidence="1">Uncharacterized protein</fullName>
    </submittedName>
</protein>
<reference evidence="1" key="1">
    <citation type="submission" date="2024-09" db="EMBL/GenBank/DDBJ databases">
        <title>Black Yeasts Isolated from many extreme environments.</title>
        <authorList>
            <person name="Coleine C."/>
            <person name="Stajich J.E."/>
            <person name="Selbmann L."/>
        </authorList>
    </citation>
    <scope>NUCLEOTIDE SEQUENCE</scope>
    <source>
        <strain evidence="1">CCFEE 5737</strain>
    </source>
</reference>
<dbReference type="EMBL" id="JAWDJW010002949">
    <property type="protein sequence ID" value="KAK3077349.1"/>
    <property type="molecule type" value="Genomic_DNA"/>
</dbReference>
<gene>
    <name evidence="1" type="ORF">LTS18_010511</name>
</gene>
<sequence length="528" mass="59570">MDEEATQPSTQQVVDPRRFGRNNSGLSETDIADVLCILHPSSPAAFKIVASTGKRSPQHVLQKNELFSFGNDEMDDENVQEQDTFIVDQREPGQAMDLALRMSSHTTNPVMGFVFGRNPNMCDIVFEFDTCKRVSNTHFRIFINNNGVIMLGDMSTNGTLVDDVHLKGKPNPARATRMLTPGSVIQILSPRPEETIKFILRIPSREGKLEEYGQKFQAYMTHKALAERRHQETQGMLANGKKAHFAVPEIPFARIPASNATLKPHIISSEYTYGMHWNGGDEYNVIGHLGKGAFATVYKLATAMEGEPLAAKELEKKRFVKNGQLDQRLDNEMQIMKTLRHPNIVQYIDYRDIKNYLYIIMEYVPCGDLQGYLAEHQVLSEDYAREMSRQILSALAYLHQKRITHRDIKPDNILIASENPFVVKLSDFGLSKVVKNNETFLKTFCGTLLYCAPEVFPHYDGHSAKKGTKRRRTGSGSATFHSYSQSVDIWSYAAVLWFSLCGKPPFEGVVDATGRGMFDRIMGTELNI</sequence>
<accession>A0ACC3DKW2</accession>
<keyword evidence="2" id="KW-1185">Reference proteome</keyword>
<proteinExistence type="predicted"/>